<keyword evidence="1" id="KW-1133">Transmembrane helix</keyword>
<proteinExistence type="predicted"/>
<comment type="caution">
    <text evidence="3">The sequence shown here is derived from an EMBL/GenBank/DDBJ whole genome shotgun (WGS) entry which is preliminary data.</text>
</comment>
<sequence length="139" mass="14705">MSLWRRIFLKFLGVALCADSQISSAADASKQLFGRETTDAQLEALLSRADRNRHVASVLIGAFFPLTYIFALELLYPHDTGGVSAGVLSILNNLGCLALLAAMAACSKASVSNITMAAATVMALILTAVAREGRDDDVT</sequence>
<organism evidence="3 4">
    <name type="scientific">Pycnococcus provasolii</name>
    <dbReference type="NCBI Taxonomy" id="41880"/>
    <lineage>
        <taxon>Eukaryota</taxon>
        <taxon>Viridiplantae</taxon>
        <taxon>Chlorophyta</taxon>
        <taxon>Pseudoscourfieldiophyceae</taxon>
        <taxon>Pseudoscourfieldiales</taxon>
        <taxon>Pycnococcaceae</taxon>
        <taxon>Pycnococcus</taxon>
    </lineage>
</organism>
<protein>
    <submittedName>
        <fullName evidence="3">Uncharacterized protein</fullName>
    </submittedName>
</protein>
<evidence type="ECO:0000313" key="3">
    <source>
        <dbReference type="EMBL" id="GHP07186.1"/>
    </source>
</evidence>
<feature type="transmembrane region" description="Helical" evidence="1">
    <location>
        <begin position="111"/>
        <end position="130"/>
    </location>
</feature>
<evidence type="ECO:0000313" key="4">
    <source>
        <dbReference type="Proteomes" id="UP000660262"/>
    </source>
</evidence>
<feature type="transmembrane region" description="Helical" evidence="1">
    <location>
        <begin position="83"/>
        <end position="105"/>
    </location>
</feature>
<keyword evidence="2" id="KW-0732">Signal</keyword>
<accession>A0A830HIK8</accession>
<reference evidence="3" key="1">
    <citation type="submission" date="2020-10" db="EMBL/GenBank/DDBJ databases">
        <title>Unveiling of a novel bifunctional photoreceptor, Dualchrome1, isolated from a cosmopolitan green alga.</title>
        <authorList>
            <person name="Suzuki S."/>
            <person name="Kawachi M."/>
        </authorList>
    </citation>
    <scope>NUCLEOTIDE SEQUENCE</scope>
    <source>
        <strain evidence="3">NIES 2893</strain>
    </source>
</reference>
<feature type="chain" id="PRO_5032970307" evidence="2">
    <location>
        <begin position="18"/>
        <end position="139"/>
    </location>
</feature>
<dbReference type="Proteomes" id="UP000660262">
    <property type="component" value="Unassembled WGS sequence"/>
</dbReference>
<keyword evidence="1" id="KW-0472">Membrane</keyword>
<dbReference type="EMBL" id="BNJQ01000015">
    <property type="protein sequence ID" value="GHP07186.1"/>
    <property type="molecule type" value="Genomic_DNA"/>
</dbReference>
<keyword evidence="1" id="KW-0812">Transmembrane</keyword>
<dbReference type="AlphaFoldDB" id="A0A830HIK8"/>
<evidence type="ECO:0000256" key="1">
    <source>
        <dbReference type="SAM" id="Phobius"/>
    </source>
</evidence>
<evidence type="ECO:0000256" key="2">
    <source>
        <dbReference type="SAM" id="SignalP"/>
    </source>
</evidence>
<feature type="signal peptide" evidence="2">
    <location>
        <begin position="1"/>
        <end position="17"/>
    </location>
</feature>
<keyword evidence="4" id="KW-1185">Reference proteome</keyword>
<gene>
    <name evidence="3" type="ORF">PPROV_000592800</name>
</gene>
<name>A0A830HIK8_9CHLO</name>
<feature type="transmembrane region" description="Helical" evidence="1">
    <location>
        <begin position="55"/>
        <end position="76"/>
    </location>
</feature>